<organism evidence="3">
    <name type="scientific">Lacrimispora sp. BS-2</name>
    <dbReference type="NCBI Taxonomy" id="3151850"/>
    <lineage>
        <taxon>Bacteria</taxon>
        <taxon>Bacillati</taxon>
        <taxon>Bacillota</taxon>
        <taxon>Clostridia</taxon>
        <taxon>Lachnospirales</taxon>
        <taxon>Lachnospiraceae</taxon>
        <taxon>Lacrimispora</taxon>
    </lineage>
</organism>
<dbReference type="PANTHER" id="PTHR40448">
    <property type="entry name" value="TWO-COMPONENT SENSOR HISTIDINE KINASE"/>
    <property type="match status" value="1"/>
</dbReference>
<keyword evidence="1" id="KW-0812">Transmembrane</keyword>
<feature type="transmembrane region" description="Helical" evidence="1">
    <location>
        <begin position="89"/>
        <end position="108"/>
    </location>
</feature>
<gene>
    <name evidence="3" type="ORF">ABFV83_17295</name>
</gene>
<keyword evidence="3" id="KW-0067">ATP-binding</keyword>
<feature type="transmembrane region" description="Helical" evidence="1">
    <location>
        <begin position="196"/>
        <end position="216"/>
    </location>
</feature>
<keyword evidence="3" id="KW-0547">Nucleotide-binding</keyword>
<name>A0AAU7PMD1_9FIRM</name>
<dbReference type="PANTHER" id="PTHR40448:SF1">
    <property type="entry name" value="TWO-COMPONENT SENSOR HISTIDINE KINASE"/>
    <property type="match status" value="1"/>
</dbReference>
<feature type="domain" description="Sensor histidine kinase NatK-like C-terminal" evidence="2">
    <location>
        <begin position="328"/>
        <end position="432"/>
    </location>
</feature>
<keyword evidence="1" id="KW-1133">Transmembrane helix</keyword>
<dbReference type="AlphaFoldDB" id="A0AAU7PMD1"/>
<reference evidence="3" key="1">
    <citation type="submission" date="2024-06" db="EMBL/GenBank/DDBJ databases">
        <title>Lacrimispora cavernae sp. nov., a novel anaerobe isolated from bat guano pile inside a cave.</title>
        <authorList>
            <person name="Miller S.L."/>
            <person name="Lu N."/>
            <person name="King J."/>
            <person name="Sankaranarayanan K."/>
            <person name="Lawson P.A."/>
        </authorList>
    </citation>
    <scope>NUCLEOTIDE SEQUENCE</scope>
    <source>
        <strain evidence="3">BS-2</strain>
    </source>
</reference>
<feature type="transmembrane region" description="Helical" evidence="1">
    <location>
        <begin position="60"/>
        <end position="77"/>
    </location>
</feature>
<protein>
    <submittedName>
        <fullName evidence="3">ATP-binding protein</fullName>
    </submittedName>
</protein>
<feature type="transmembrane region" description="Helical" evidence="1">
    <location>
        <begin position="6"/>
        <end position="26"/>
    </location>
</feature>
<feature type="transmembrane region" description="Helical" evidence="1">
    <location>
        <begin position="165"/>
        <end position="184"/>
    </location>
</feature>
<sequence>MDKQAILIAIFVMFIDTMVLFFYLNCHTIKESKRLQAISAYSLYFLINCILGSIDFPLLCKAICNICMVLAIRYFNYDKVSRYEIGKEAIVFILLLGISEVLILPLIFLLTKSFDMDIFNDYSRPNLWLISMGLSRIIALCLFMLNRKIQKRNYEKLDEQEILILYLPLLISFVSFLVIAKILLGFDDFEKDDFLVLLAVIACILVVFPLLHMIFFEKYIHYRNKDQELSMLKQKDHIQYEYYQNQIETFENIRIMHHDLKNQMLVSTFSPTYMEKTKETLSQFEKFSDTGNRILDILLWKKSNEANKLGIELESDIEKVDLNFIDDMDICSIAGNILDNAIEACSEIDRNQIPKISVRLSKINNFVIFKIENDCIGSIRKKQRENVFETTKAEKKMHGIGLNSITHAVEKYNGNCEFECMDNKFLTEILIPIIR</sequence>
<keyword evidence="1" id="KW-0472">Membrane</keyword>
<feature type="transmembrane region" description="Helical" evidence="1">
    <location>
        <begin position="128"/>
        <end position="145"/>
    </location>
</feature>
<dbReference type="Pfam" id="PF14501">
    <property type="entry name" value="HATPase_c_5"/>
    <property type="match status" value="1"/>
</dbReference>
<dbReference type="InterPro" id="IPR036890">
    <property type="entry name" value="HATPase_C_sf"/>
</dbReference>
<dbReference type="Gene3D" id="3.30.565.10">
    <property type="entry name" value="Histidine kinase-like ATPase, C-terminal domain"/>
    <property type="match status" value="1"/>
</dbReference>
<dbReference type="SUPFAM" id="SSF55874">
    <property type="entry name" value="ATPase domain of HSP90 chaperone/DNA topoisomerase II/histidine kinase"/>
    <property type="match status" value="1"/>
</dbReference>
<dbReference type="CDD" id="cd16935">
    <property type="entry name" value="HATPase_AgrC-ComD-like"/>
    <property type="match status" value="1"/>
</dbReference>
<proteinExistence type="predicted"/>
<dbReference type="EMBL" id="CP157940">
    <property type="protein sequence ID" value="XBS53546.1"/>
    <property type="molecule type" value="Genomic_DNA"/>
</dbReference>
<dbReference type="RefSeq" id="WP_349945610.1">
    <property type="nucleotide sequence ID" value="NZ_CP157940.1"/>
</dbReference>
<feature type="transmembrane region" description="Helical" evidence="1">
    <location>
        <begin position="38"/>
        <end position="54"/>
    </location>
</feature>
<dbReference type="GO" id="GO:0005524">
    <property type="term" value="F:ATP binding"/>
    <property type="evidence" value="ECO:0007669"/>
    <property type="project" value="UniProtKB-KW"/>
</dbReference>
<dbReference type="GO" id="GO:0042802">
    <property type="term" value="F:identical protein binding"/>
    <property type="evidence" value="ECO:0007669"/>
    <property type="project" value="TreeGrafter"/>
</dbReference>
<dbReference type="InterPro" id="IPR032834">
    <property type="entry name" value="NatK-like_C"/>
</dbReference>
<accession>A0AAU7PMD1</accession>
<evidence type="ECO:0000313" key="3">
    <source>
        <dbReference type="EMBL" id="XBS53546.1"/>
    </source>
</evidence>
<evidence type="ECO:0000256" key="1">
    <source>
        <dbReference type="SAM" id="Phobius"/>
    </source>
</evidence>
<evidence type="ECO:0000259" key="2">
    <source>
        <dbReference type="Pfam" id="PF14501"/>
    </source>
</evidence>